<feature type="domain" description="DUF397" evidence="1">
    <location>
        <begin position="10"/>
        <end position="40"/>
    </location>
</feature>
<proteinExistence type="predicted"/>
<dbReference type="Pfam" id="PF04149">
    <property type="entry name" value="DUF397"/>
    <property type="match status" value="1"/>
</dbReference>
<name>A0A6I4M4Q1_9ACTN</name>
<comment type="caution">
    <text evidence="2">The sequence shown here is derived from an EMBL/GenBank/DDBJ whole genome shotgun (WGS) entry which is preliminary data.</text>
</comment>
<evidence type="ECO:0000313" key="3">
    <source>
        <dbReference type="Proteomes" id="UP000462055"/>
    </source>
</evidence>
<gene>
    <name evidence="2" type="ORF">F8568_001840</name>
</gene>
<evidence type="ECO:0000259" key="1">
    <source>
        <dbReference type="Pfam" id="PF04149"/>
    </source>
</evidence>
<sequence>MRPGRRGRGAVVGVRDSKDPEAGHLALDRSMFASLVARVRAGDLRP</sequence>
<evidence type="ECO:0000313" key="2">
    <source>
        <dbReference type="EMBL" id="MVZ99146.1"/>
    </source>
</evidence>
<dbReference type="AlphaFoldDB" id="A0A6I4M4Q1"/>
<keyword evidence="3" id="KW-1185">Reference proteome</keyword>
<protein>
    <submittedName>
        <fullName evidence="2">DUF397 domain-containing protein</fullName>
    </submittedName>
</protein>
<organism evidence="2 3">
    <name type="scientific">Actinomadura physcomitrii</name>
    <dbReference type="NCBI Taxonomy" id="2650748"/>
    <lineage>
        <taxon>Bacteria</taxon>
        <taxon>Bacillati</taxon>
        <taxon>Actinomycetota</taxon>
        <taxon>Actinomycetes</taxon>
        <taxon>Streptosporangiales</taxon>
        <taxon>Thermomonosporaceae</taxon>
        <taxon>Actinomadura</taxon>
    </lineage>
</organism>
<dbReference type="Proteomes" id="UP000462055">
    <property type="component" value="Unassembled WGS sequence"/>
</dbReference>
<accession>A0A6I4M4Q1</accession>
<dbReference type="InterPro" id="IPR007278">
    <property type="entry name" value="DUF397"/>
</dbReference>
<dbReference type="EMBL" id="WBMS02000001">
    <property type="protein sequence ID" value="MVZ99146.1"/>
    <property type="molecule type" value="Genomic_DNA"/>
</dbReference>
<reference evidence="2" key="1">
    <citation type="submission" date="2019-12" db="EMBL/GenBank/DDBJ databases">
        <title>Actinomadura physcomitrii sp. nov., a novel actinomycete isolated from moss [Physcomitrium sphaericum (Ludw) Fuernr].</title>
        <authorList>
            <person name="Zhuang X."/>
        </authorList>
    </citation>
    <scope>NUCLEOTIDE SEQUENCE [LARGE SCALE GENOMIC DNA]</scope>
    <source>
        <strain evidence="2">LD22</strain>
    </source>
</reference>